<comment type="caution">
    <text evidence="3">The sequence shown here is derived from an EMBL/GenBank/DDBJ whole genome shotgun (WGS) entry which is preliminary data.</text>
</comment>
<dbReference type="Gene3D" id="3.10.450.40">
    <property type="match status" value="2"/>
</dbReference>
<accession>A0ABP2C730</accession>
<feature type="signal peptide" evidence="1">
    <location>
        <begin position="1"/>
        <end position="28"/>
    </location>
</feature>
<proteinExistence type="predicted"/>
<feature type="domain" description="PepSY" evidence="2">
    <location>
        <begin position="101"/>
        <end position="158"/>
    </location>
</feature>
<feature type="chain" id="PRO_5046491938" evidence="1">
    <location>
        <begin position="29"/>
        <end position="162"/>
    </location>
</feature>
<evidence type="ECO:0000256" key="1">
    <source>
        <dbReference type="SAM" id="SignalP"/>
    </source>
</evidence>
<dbReference type="RefSeq" id="WP_075756626.1">
    <property type="nucleotide sequence ID" value="NZ_CP146991.1"/>
</dbReference>
<dbReference type="InterPro" id="IPR025711">
    <property type="entry name" value="PepSY"/>
</dbReference>
<keyword evidence="4" id="KW-1185">Reference proteome</keyword>
<gene>
    <name evidence="3" type="ORF">SSPH_02064</name>
</gene>
<name>A0ABP2C730_9FIRM</name>
<organism evidence="3 4">
    <name type="scientific">Sporomusa sphaeroides DSM 2875</name>
    <dbReference type="NCBI Taxonomy" id="1337886"/>
    <lineage>
        <taxon>Bacteria</taxon>
        <taxon>Bacillati</taxon>
        <taxon>Bacillota</taxon>
        <taxon>Negativicutes</taxon>
        <taxon>Selenomonadales</taxon>
        <taxon>Sporomusaceae</taxon>
        <taxon>Sporomusa</taxon>
    </lineage>
</organism>
<dbReference type="EMBL" id="FCOW01000009">
    <property type="protein sequence ID" value="CVK19413.1"/>
    <property type="molecule type" value="Genomic_DNA"/>
</dbReference>
<evidence type="ECO:0000259" key="2">
    <source>
        <dbReference type="Pfam" id="PF03413"/>
    </source>
</evidence>
<evidence type="ECO:0000313" key="4">
    <source>
        <dbReference type="Proteomes" id="UP000245702"/>
    </source>
</evidence>
<sequence length="162" mass="18082">MMKTNKKKILGVMLASLISFGTATTALAAVTADSAQEIAKKWIPAGAVHVLTEDDVTAYEVTFFDNAAKIKYEIEIDKLTEKVTEVKTKLTNSHGSNTISLSRNDITEITLKEFPDAIIRKMRLSSDDGYQVYEVKFTTDTMRGELEINPETGVILERKLKY</sequence>
<dbReference type="Pfam" id="PF03413">
    <property type="entry name" value="PepSY"/>
    <property type="match status" value="2"/>
</dbReference>
<feature type="domain" description="PepSY" evidence="2">
    <location>
        <begin position="30"/>
        <end position="85"/>
    </location>
</feature>
<protein>
    <submittedName>
        <fullName evidence="3">Peptidase propeptide and YPEB domain protein</fullName>
    </submittedName>
</protein>
<evidence type="ECO:0000313" key="3">
    <source>
        <dbReference type="EMBL" id="CVK19413.1"/>
    </source>
</evidence>
<dbReference type="Proteomes" id="UP000245702">
    <property type="component" value="Unassembled WGS sequence"/>
</dbReference>
<keyword evidence="1" id="KW-0732">Signal</keyword>
<reference evidence="3 4" key="1">
    <citation type="submission" date="2016-01" db="EMBL/GenBank/DDBJ databases">
        <authorList>
            <person name="Brown R."/>
        </authorList>
    </citation>
    <scope>NUCLEOTIDE SEQUENCE [LARGE SCALE GENOMIC DNA]</scope>
    <source>
        <strain evidence="3">Sporomusa sphaeroides DSM 2875</strain>
    </source>
</reference>